<organism evidence="2 3">
    <name type="scientific">Hymenobacter psychrophilus</name>
    <dbReference type="NCBI Taxonomy" id="651662"/>
    <lineage>
        <taxon>Bacteria</taxon>
        <taxon>Pseudomonadati</taxon>
        <taxon>Bacteroidota</taxon>
        <taxon>Cytophagia</taxon>
        <taxon>Cytophagales</taxon>
        <taxon>Hymenobacteraceae</taxon>
        <taxon>Hymenobacter</taxon>
    </lineage>
</organism>
<dbReference type="Gene3D" id="2.40.160.20">
    <property type="match status" value="1"/>
</dbReference>
<dbReference type="OrthoDB" id="945117at2"/>
<evidence type="ECO:0000256" key="1">
    <source>
        <dbReference type="SAM" id="SignalP"/>
    </source>
</evidence>
<evidence type="ECO:0000313" key="3">
    <source>
        <dbReference type="Proteomes" id="UP000199249"/>
    </source>
</evidence>
<keyword evidence="1" id="KW-0732">Signal</keyword>
<evidence type="ECO:0000313" key="2">
    <source>
        <dbReference type="EMBL" id="SDY28386.1"/>
    </source>
</evidence>
<name>A0A1H3IKT2_9BACT</name>
<accession>A0A1H3IKT2</accession>
<dbReference type="STRING" id="651662.SAMN04488069_10762"/>
<keyword evidence="3" id="KW-1185">Reference proteome</keyword>
<dbReference type="AlphaFoldDB" id="A0A1H3IKT2"/>
<sequence>MKKTLIGALFLSAGTLPAQAQISAGTKLLSTSLHYSYQTTEEVLNSLNSKQGKLVYEEFGFVPSAGYFVTENLAVGLTGQLSVRKRHFGTAASGPGTITGVYLEQKIRTLSGGVFGRYYKFLGEKVALYGQLGVNYQNNYYYFSSRYDSSNGRGLYAYLSPGLVFFPSNKIGLELAMRGASYDRMTNERDVINSSATKNTVTTSTFNFGFGLNDLNLGISFYLGRN</sequence>
<reference evidence="3" key="1">
    <citation type="submission" date="2016-10" db="EMBL/GenBank/DDBJ databases">
        <authorList>
            <person name="Varghese N."/>
            <person name="Submissions S."/>
        </authorList>
    </citation>
    <scope>NUCLEOTIDE SEQUENCE [LARGE SCALE GENOMIC DNA]</scope>
    <source>
        <strain evidence="3">CGMCC 1.8975</strain>
    </source>
</reference>
<proteinExistence type="predicted"/>
<feature type="signal peptide" evidence="1">
    <location>
        <begin position="1"/>
        <end position="20"/>
    </location>
</feature>
<dbReference type="Proteomes" id="UP000199249">
    <property type="component" value="Unassembled WGS sequence"/>
</dbReference>
<dbReference type="EMBL" id="FNOV01000007">
    <property type="protein sequence ID" value="SDY28386.1"/>
    <property type="molecule type" value="Genomic_DNA"/>
</dbReference>
<dbReference type="RefSeq" id="WP_092740207.1">
    <property type="nucleotide sequence ID" value="NZ_FNOV01000007.1"/>
</dbReference>
<dbReference type="SUPFAM" id="SSF56925">
    <property type="entry name" value="OMPA-like"/>
    <property type="match status" value="1"/>
</dbReference>
<dbReference type="InterPro" id="IPR011250">
    <property type="entry name" value="OMP/PagP_B-barrel"/>
</dbReference>
<protein>
    <submittedName>
        <fullName evidence="2">Outer membrane protein beta-barrel domain-containing protein</fullName>
    </submittedName>
</protein>
<feature type="chain" id="PRO_5011547180" evidence="1">
    <location>
        <begin position="21"/>
        <end position="226"/>
    </location>
</feature>
<gene>
    <name evidence="2" type="ORF">SAMN04488069_10762</name>
</gene>